<gene>
    <name evidence="2" type="ORF">NIES806_23170</name>
</gene>
<keyword evidence="1" id="KW-0812">Transmembrane</keyword>
<dbReference type="KEGG" id="dcm:NIES806_23170"/>
<reference evidence="2 3" key="1">
    <citation type="submission" date="2017-06" db="EMBL/GenBank/DDBJ databases">
        <title>Genome sequencing of cyanobaciteial culture collection at National Institute for Environmental Studies (NIES).</title>
        <authorList>
            <person name="Hirose Y."/>
            <person name="Shimura Y."/>
            <person name="Fujisawa T."/>
            <person name="Nakamura Y."/>
            <person name="Kawachi M."/>
        </authorList>
    </citation>
    <scope>NUCLEOTIDE SEQUENCE [LARGE SCALE GENOMIC DNA]</scope>
    <source>
        <strain evidence="2 3">NIES-806</strain>
    </source>
</reference>
<proteinExistence type="predicted"/>
<keyword evidence="1" id="KW-1133">Transmembrane helix</keyword>
<dbReference type="Proteomes" id="UP000218702">
    <property type="component" value="Chromosome"/>
</dbReference>
<dbReference type="AlphaFoldDB" id="A0A1Z4V3Q4"/>
<evidence type="ECO:0000313" key="3">
    <source>
        <dbReference type="Proteomes" id="UP000218702"/>
    </source>
</evidence>
<evidence type="ECO:0000313" key="2">
    <source>
        <dbReference type="EMBL" id="BAZ86107.1"/>
    </source>
</evidence>
<accession>A0A1Z4V3Q4</accession>
<organism evidence="2 3">
    <name type="scientific">Dolichospermum compactum NIES-806</name>
    <dbReference type="NCBI Taxonomy" id="1973481"/>
    <lineage>
        <taxon>Bacteria</taxon>
        <taxon>Bacillati</taxon>
        <taxon>Cyanobacteriota</taxon>
        <taxon>Cyanophyceae</taxon>
        <taxon>Nostocales</taxon>
        <taxon>Aphanizomenonaceae</taxon>
        <taxon>Dolichospermum</taxon>
        <taxon>Dolichospermum compactum</taxon>
    </lineage>
</organism>
<keyword evidence="3" id="KW-1185">Reference proteome</keyword>
<evidence type="ECO:0000256" key="1">
    <source>
        <dbReference type="SAM" id="Phobius"/>
    </source>
</evidence>
<feature type="transmembrane region" description="Helical" evidence="1">
    <location>
        <begin position="20"/>
        <end position="41"/>
    </location>
</feature>
<protein>
    <submittedName>
        <fullName evidence="2">Uncharacterized protein</fullName>
    </submittedName>
</protein>
<sequence length="68" mass="7956">MFLFNYVPNLFLIKLEPGSTIYTVVYLLSLLIGGTFVMPFWQSIKAVIYYDLRSRREGLGLQLRDHDI</sequence>
<name>A0A1Z4V3Q4_9CYAN</name>
<keyword evidence="1" id="KW-0472">Membrane</keyword>
<dbReference type="EMBL" id="AP018316">
    <property type="protein sequence ID" value="BAZ86107.1"/>
    <property type="molecule type" value="Genomic_DNA"/>
</dbReference>